<evidence type="ECO:0000259" key="2">
    <source>
        <dbReference type="PROSITE" id="PS50110"/>
    </source>
</evidence>
<feature type="domain" description="Response regulatory" evidence="2">
    <location>
        <begin position="5"/>
        <end position="118"/>
    </location>
</feature>
<dbReference type="SUPFAM" id="SSF52172">
    <property type="entry name" value="CheY-like"/>
    <property type="match status" value="1"/>
</dbReference>
<dbReference type="PANTHER" id="PTHR43228:SF1">
    <property type="entry name" value="TWO-COMPONENT RESPONSE REGULATOR ARR22"/>
    <property type="match status" value="1"/>
</dbReference>
<dbReference type="KEGG" id="gah:GAH_01904"/>
<dbReference type="Proteomes" id="UP000034723">
    <property type="component" value="Chromosome"/>
</dbReference>
<accession>A0A0F7IC68</accession>
<gene>
    <name evidence="3" type="ORF">GAH_01904</name>
</gene>
<dbReference type="Gene3D" id="3.40.50.2300">
    <property type="match status" value="1"/>
</dbReference>
<evidence type="ECO:0000313" key="4">
    <source>
        <dbReference type="Proteomes" id="UP000034723"/>
    </source>
</evidence>
<reference evidence="3 4" key="1">
    <citation type="submission" date="2015-04" db="EMBL/GenBank/DDBJ databases">
        <title>The complete genome sequence of the hyperthermophilic, obligate iron-reducing archaeon Geoglobus ahangari strain 234T.</title>
        <authorList>
            <person name="Manzella M.P."/>
            <person name="Holmes D.E."/>
            <person name="Rocheleau J.M."/>
            <person name="Chung A."/>
            <person name="Reguera G."/>
            <person name="Kashefi K."/>
        </authorList>
    </citation>
    <scope>NUCLEOTIDE SEQUENCE [LARGE SCALE GENOMIC DNA]</scope>
    <source>
        <strain evidence="3 4">234</strain>
    </source>
</reference>
<dbReference type="STRING" id="113653.GAH_01904"/>
<proteinExistence type="predicted"/>
<organism evidence="3 4">
    <name type="scientific">Geoglobus ahangari</name>
    <dbReference type="NCBI Taxonomy" id="113653"/>
    <lineage>
        <taxon>Archaea</taxon>
        <taxon>Methanobacteriati</taxon>
        <taxon>Methanobacteriota</taxon>
        <taxon>Archaeoglobi</taxon>
        <taxon>Archaeoglobales</taxon>
        <taxon>Archaeoglobaceae</taxon>
        <taxon>Geoglobus</taxon>
    </lineage>
</organism>
<dbReference type="InterPro" id="IPR052048">
    <property type="entry name" value="ST_Response_Regulator"/>
</dbReference>
<dbReference type="AlphaFoldDB" id="A0A0F7IC68"/>
<dbReference type="GeneID" id="24804470"/>
<name>A0A0F7IC68_9EURY</name>
<feature type="modified residue" description="4-aspartylphosphate" evidence="1">
    <location>
        <position position="54"/>
    </location>
</feature>
<dbReference type="InParanoid" id="A0A0F7IC68"/>
<dbReference type="PANTHER" id="PTHR43228">
    <property type="entry name" value="TWO-COMPONENT RESPONSE REGULATOR"/>
    <property type="match status" value="1"/>
</dbReference>
<keyword evidence="4" id="KW-1185">Reference proteome</keyword>
<dbReference type="PROSITE" id="PS50110">
    <property type="entry name" value="RESPONSE_REGULATORY"/>
    <property type="match status" value="1"/>
</dbReference>
<evidence type="ECO:0000256" key="1">
    <source>
        <dbReference type="PROSITE-ProRule" id="PRU00169"/>
    </source>
</evidence>
<sequence length="120" mass="13409">MSRYKILVVEDDPAVLDVVKLMLNGNNCQVLTARNGREAVDLYRFAKPDIVLMDIEMPVMDGIEATKEILRLDPNAKIIGVTAFSKTKGKDLIAAGALEMIEKPFTRRKLLAAIKKYLEC</sequence>
<dbReference type="InterPro" id="IPR001789">
    <property type="entry name" value="Sig_transdc_resp-reg_receiver"/>
</dbReference>
<dbReference type="SMART" id="SM00448">
    <property type="entry name" value="REC"/>
    <property type="match status" value="1"/>
</dbReference>
<protein>
    <submittedName>
        <fullName evidence="3">Response regulator receiver domain</fullName>
    </submittedName>
</protein>
<dbReference type="GO" id="GO:0000160">
    <property type="term" value="P:phosphorelay signal transduction system"/>
    <property type="evidence" value="ECO:0007669"/>
    <property type="project" value="InterPro"/>
</dbReference>
<evidence type="ECO:0000313" key="3">
    <source>
        <dbReference type="EMBL" id="AKG90820.1"/>
    </source>
</evidence>
<dbReference type="EMBL" id="CP011267">
    <property type="protein sequence ID" value="AKG90820.1"/>
    <property type="molecule type" value="Genomic_DNA"/>
</dbReference>
<dbReference type="HOGENOM" id="CLU_000445_69_15_2"/>
<keyword evidence="1" id="KW-0597">Phosphoprotein</keyword>
<dbReference type="InterPro" id="IPR011006">
    <property type="entry name" value="CheY-like_superfamily"/>
</dbReference>
<dbReference type="RefSeq" id="WP_245604020.1">
    <property type="nucleotide sequence ID" value="NZ_CP011267.1"/>
</dbReference>
<dbReference type="Pfam" id="PF00072">
    <property type="entry name" value="Response_reg"/>
    <property type="match status" value="1"/>
</dbReference>